<dbReference type="PROSITE" id="PS00149">
    <property type="entry name" value="SULFATASE_2"/>
    <property type="match status" value="1"/>
</dbReference>
<proteinExistence type="inferred from homology"/>
<evidence type="ECO:0000256" key="1">
    <source>
        <dbReference type="ARBA" id="ARBA00001913"/>
    </source>
</evidence>
<protein>
    <recommendedName>
        <fullName evidence="8">Sulfatase N-terminal domain-containing protein</fullName>
    </recommendedName>
</protein>
<dbReference type="InterPro" id="IPR000917">
    <property type="entry name" value="Sulfatase_N"/>
</dbReference>
<dbReference type="Pfam" id="PF00884">
    <property type="entry name" value="Sulfatase"/>
    <property type="match status" value="1"/>
</dbReference>
<reference evidence="9" key="1">
    <citation type="submission" date="2021-02" db="EMBL/GenBank/DDBJ databases">
        <authorList>
            <person name="Nowell W R."/>
        </authorList>
    </citation>
    <scope>NUCLEOTIDE SEQUENCE</scope>
</reference>
<evidence type="ECO:0000256" key="4">
    <source>
        <dbReference type="ARBA" id="ARBA00022801"/>
    </source>
</evidence>
<keyword evidence="6" id="KW-1133">Transmembrane helix</keyword>
<evidence type="ECO:0000259" key="8">
    <source>
        <dbReference type="Pfam" id="PF00884"/>
    </source>
</evidence>
<feature type="transmembrane region" description="Helical" evidence="6">
    <location>
        <begin position="1194"/>
        <end position="1220"/>
    </location>
</feature>
<keyword evidence="4" id="KW-0378">Hydrolase</keyword>
<dbReference type="InterPro" id="IPR050738">
    <property type="entry name" value="Sulfatase"/>
</dbReference>
<keyword evidence="5" id="KW-0106">Calcium</keyword>
<feature type="domain" description="Sulfatase N-terminal" evidence="8">
    <location>
        <begin position="32"/>
        <end position="442"/>
    </location>
</feature>
<feature type="transmembrane region" description="Helical" evidence="6">
    <location>
        <begin position="1256"/>
        <end position="1274"/>
    </location>
</feature>
<organism evidence="9 10">
    <name type="scientific">Adineta steineri</name>
    <dbReference type="NCBI Taxonomy" id="433720"/>
    <lineage>
        <taxon>Eukaryota</taxon>
        <taxon>Metazoa</taxon>
        <taxon>Spiralia</taxon>
        <taxon>Gnathifera</taxon>
        <taxon>Rotifera</taxon>
        <taxon>Eurotatoria</taxon>
        <taxon>Bdelloidea</taxon>
        <taxon>Adinetida</taxon>
        <taxon>Adinetidae</taxon>
        <taxon>Adineta</taxon>
    </lineage>
</organism>
<feature type="chain" id="PRO_5033053252" description="Sulfatase N-terminal domain-containing protein" evidence="7">
    <location>
        <begin position="21"/>
        <end position="2505"/>
    </location>
</feature>
<feature type="signal peptide" evidence="7">
    <location>
        <begin position="1"/>
        <end position="20"/>
    </location>
</feature>
<feature type="transmembrane region" description="Helical" evidence="6">
    <location>
        <begin position="2148"/>
        <end position="2166"/>
    </location>
</feature>
<comment type="similarity">
    <text evidence="2">Belongs to the sulfatase family.</text>
</comment>
<dbReference type="Proteomes" id="UP000663845">
    <property type="component" value="Unassembled WGS sequence"/>
</dbReference>
<dbReference type="InterPro" id="IPR024607">
    <property type="entry name" value="Sulfatase_CS"/>
</dbReference>
<evidence type="ECO:0000313" key="9">
    <source>
        <dbReference type="EMBL" id="CAF1187816.1"/>
    </source>
</evidence>
<comment type="cofactor">
    <cofactor evidence="1">
        <name>Ca(2+)</name>
        <dbReference type="ChEBI" id="CHEBI:29108"/>
    </cofactor>
</comment>
<dbReference type="EMBL" id="CAJNOG010000344">
    <property type="protein sequence ID" value="CAF1187816.1"/>
    <property type="molecule type" value="Genomic_DNA"/>
</dbReference>
<accession>A0A814VGM4</accession>
<keyword evidence="6" id="KW-0472">Membrane</keyword>
<feature type="transmembrane region" description="Helical" evidence="6">
    <location>
        <begin position="2467"/>
        <end position="2489"/>
    </location>
</feature>
<keyword evidence="3" id="KW-0479">Metal-binding</keyword>
<evidence type="ECO:0000256" key="2">
    <source>
        <dbReference type="ARBA" id="ARBA00008779"/>
    </source>
</evidence>
<evidence type="ECO:0000313" key="10">
    <source>
        <dbReference type="Proteomes" id="UP000663845"/>
    </source>
</evidence>
<dbReference type="SUPFAM" id="SSF53649">
    <property type="entry name" value="Alkaline phosphatase-like"/>
    <property type="match status" value="1"/>
</dbReference>
<keyword evidence="6" id="KW-0812">Transmembrane</keyword>
<evidence type="ECO:0000256" key="3">
    <source>
        <dbReference type="ARBA" id="ARBA00022723"/>
    </source>
</evidence>
<keyword evidence="7" id="KW-0732">Signal</keyword>
<dbReference type="Gene3D" id="3.40.720.10">
    <property type="entry name" value="Alkaline Phosphatase, subunit A"/>
    <property type="match status" value="1"/>
</dbReference>
<gene>
    <name evidence="9" type="ORF">JYZ213_LOCUS26161</name>
</gene>
<evidence type="ECO:0000256" key="6">
    <source>
        <dbReference type="SAM" id="Phobius"/>
    </source>
</evidence>
<dbReference type="PANTHER" id="PTHR42693">
    <property type="entry name" value="ARYLSULFATASE FAMILY MEMBER"/>
    <property type="match status" value="1"/>
</dbReference>
<feature type="transmembrane region" description="Helical" evidence="6">
    <location>
        <begin position="1753"/>
        <end position="1771"/>
    </location>
</feature>
<dbReference type="InterPro" id="IPR017850">
    <property type="entry name" value="Alkaline_phosphatase_core_sf"/>
</dbReference>
<evidence type="ECO:0000256" key="7">
    <source>
        <dbReference type="SAM" id="SignalP"/>
    </source>
</evidence>
<feature type="transmembrane region" description="Helical" evidence="6">
    <location>
        <begin position="576"/>
        <end position="596"/>
    </location>
</feature>
<sequence>MLSLFTVLALILFTPISAMGSNTAQSEENEPPNFLIIVADDLGWSDTSPFGSEIHTPTLEMLAKTGTRFTDFHTASACSPTRSMLMSGTDNHIAGLGQMDVSIANHPHIWKGKPGYEGYLNDRVAALPEIMQDAGYFTTMSGKWHLGMTADRFPASRGFDDSFSLLSGGGNHYAYDYPIPFFLPVYVRNFEYLNHSTFKDFYSSDYFATELIESLKSNAEKSKKPFFAYLPFTAPHWPLQAPAEIVAKYKGMYDSGPSVLHQKRLETQRKLGLLPADTTASPVYADTKEWDKLTPNEQAYSAKTMEVYAAMVERMDFAIGRVIDYLKETDQFKNTFILFMADNGAEGVSMESIPALSPSNPIQILNNSYENIGNKESLILYGPRWAQASTAPSRMTKGYITEGGIRCPAIVHYTKFQSHLNISHEFTTVMDVLPTVLELAHISHPGTTFRNRTVVTPRGKSWVSHLGNSNEQLQPVHGPQDFVGWELFGQRAIRRGNYKAVFIPNESNTNQWELYDLTRDKGETVNLAQEQKEVLDELIEAWIAYETETGVIVAEDGCEELEDDSQHQSNITATRIFILTLILSLFGISIALLLIYQTTMITINHPTREQFELLPKNAKCSCSRISFSYGKFTSLQTNFHQVCSSDFVTDRWLKAISSGVDSTYFDSMDFRTYGSAQFQALAAFCRLSKASIDQSVTYFYQNTLLSPQVLSEDVFQSQTRVSINQFQITAPNTFKSQLRLINEMTIHNQLISALPTNFMYYQQYIYSDGIRQQLYSLYYIQSDGSECDCRINFCGKIPSLIVDVFGASSSVVSGNTRWSILGRVRLGQFIVFIRKKIIELNMFQHYPSTDRQIRFQRYGTRLYIFLLLNSLAVFITYTFLKSSIQSKTVLHPTQSQFKQLQQDYPQTLSCPCTEISMNYSTFITIQPHYHQLCSSDLISDKWIEYIVASIPVTFDYTNDYRNIGYCQFQLLSMFCQQAQQAIDDALHVLLQTTFISSQVLTQQSFQFQINSVIETWKLTTVNTFIRIIELFRTTMQGNQLASGITNNNRTTNSISGKSTWYASTYSNCLCALSASCHQTIGIYRYISSSKTFMTQYSIPNFFIGCNPTEALLLSSLECFYNLSCMLEIDYYINSSEPFNFSALNPDLNPPNETVESIVNRLMVDTWSSNISFPSYYNQCAPLSCTFQYEDRDNLFLIITSIIGIFGGLSLGIKLVIIIILQFVDKILTNGIVHLNLLRSIKSIFSCTTEHQIIHRLHFILVVVTLSIIYIFSAFTSRSITVEIEKPSLSTFKDLETRFDDSLQCSCSQISIKYESFLNVTSRFHSLCSSDFVSNRWIKYLYGGIPPIDLYSPNDFMYSAEAQFQILASFCQLSQKIVADALIQLGVSDFINTQLLSSSSLDDRIQATINEFQLTMPQLFVASLSLIRETIGANMLMSILSTNWVFAVSRNTTGTGMMHNIPLKFEGCSCALSSKCVSSSRGMLSGCYPLESILQSTLTCLNNQTCIDPTKTFKALNSSSSISSRFPLNTTIESIVNELMVEELLSNMSYEAYYKQCAPLSCTYSYIDNTNVIDGITILISLYGGLSITYFYQSTLLSPQVLSKNVFQSQIQESINQFQITASNTFKSQLRLINEMIIHNQLVSGLMTNYFYNQHYSSSNGILQQVHSLYYIQSDGSECDCRINFCEKILSLIVDVFGASSPVVSGNIRWSILGRVRLHQFIVFIRKIIIELNIFEHYPSTDRQIRFQRYGTRLYIFLLFNSLAVFITLTFLKSSIQSKTILHPNQSQFIQLQQDYPQTLSCPCTEISMNYSTFITIQPHYHQLCSSDLISDKWIEYIVGSIYDDIVYYTNDYRVTGYSQFQLLTMFCQQAQQAIDDALHVLLQTTFISSQVLTQQSFQVQINSVIETWKLTTVNTFIRTIELFRASMQGNQLASGIANNNRTTNSISGKSTWYARIYSNCLCALSATCHQTIGIYVYNSSSIIPTLLYSIPTFFIGCNPTEALLLSSLECFYNLSCMLEIDHYINSSESFNFSALNPDLNPSNETMESIVNRLMVDTWSSNISFALYYNQCAPLSCTVQYEDRDNLFLIITSIVGIFGGLSLGLKLVITIILQSIDKILINGVAHFNLLQSIKSIFSCTTEHQLIHRLHFILVVVTLSIIYIFSAFSSRSITIEIEKPSLSTFIDLETRFYDSLQCSCSQISIKYESFLNVTSRFHSLCSSDFVSNRWIEYLYGDIPPIDLYSPNDFLYSAEGQFQILASFRQLSQKIVADALMQLGVSDFINTQLLSSSSLNDRIQATINEFQLTMPQLFVRSLLLIRETIGANMLMSILSTNWVFAASRNTTGTGMMHNIPLKFEGCSCALSSKCVSSSRGMLSGCYPLESILQSTLTCLSDQTCIDPTKTFKALNSSSSISSRFPLNTTIESIVNELMVEELLSNMSYEAYYKECAPLSCTYSYIDNRNVIDGITILISLYGGLVIIYRILAIFIVKQYLCMTKRVTPTETD</sequence>
<dbReference type="GO" id="GO:0046872">
    <property type="term" value="F:metal ion binding"/>
    <property type="evidence" value="ECO:0007669"/>
    <property type="project" value="UniProtKB-KW"/>
</dbReference>
<name>A0A814VGM4_9BILA</name>
<feature type="transmembrane region" description="Helical" evidence="6">
    <location>
        <begin position="862"/>
        <end position="880"/>
    </location>
</feature>
<dbReference type="PANTHER" id="PTHR42693:SF33">
    <property type="entry name" value="ARYLSULFATASE"/>
    <property type="match status" value="1"/>
</dbReference>
<comment type="caution">
    <text evidence="9">The sequence shown here is derived from an EMBL/GenBank/DDBJ whole genome shotgun (WGS) entry which is preliminary data.</text>
</comment>
<dbReference type="CDD" id="cd16025">
    <property type="entry name" value="PAS_like"/>
    <property type="match status" value="1"/>
</dbReference>
<evidence type="ECO:0000256" key="5">
    <source>
        <dbReference type="ARBA" id="ARBA00022837"/>
    </source>
</evidence>
<feature type="transmembrane region" description="Helical" evidence="6">
    <location>
        <begin position="2086"/>
        <end position="2112"/>
    </location>
</feature>
<dbReference type="GO" id="GO:0004065">
    <property type="term" value="F:arylsulfatase activity"/>
    <property type="evidence" value="ECO:0007669"/>
    <property type="project" value="TreeGrafter"/>
</dbReference>
<dbReference type="Gene3D" id="3.30.1120.10">
    <property type="match status" value="1"/>
</dbReference>